<name>A0A378AVF2_KLEPO</name>
<gene>
    <name evidence="3" type="ORF">NCTC5050_03251</name>
</gene>
<keyword evidence="2" id="KW-1133">Transmembrane helix</keyword>
<dbReference type="EMBL" id="UGLZ01000005">
    <property type="protein sequence ID" value="STV21948.1"/>
    <property type="molecule type" value="Genomic_DNA"/>
</dbReference>
<keyword evidence="2" id="KW-0812">Transmembrane</keyword>
<dbReference type="GO" id="GO:0016740">
    <property type="term" value="F:transferase activity"/>
    <property type="evidence" value="ECO:0007669"/>
    <property type="project" value="UniProtKB-KW"/>
</dbReference>
<protein>
    <submittedName>
        <fullName evidence="3">Two-domain glycosyltransferase</fullName>
    </submittedName>
</protein>
<feature type="transmembrane region" description="Helical" evidence="2">
    <location>
        <begin position="106"/>
        <end position="126"/>
    </location>
</feature>
<keyword evidence="3" id="KW-0808">Transferase</keyword>
<evidence type="ECO:0000256" key="2">
    <source>
        <dbReference type="SAM" id="Phobius"/>
    </source>
</evidence>
<organism evidence="3 4">
    <name type="scientific">Klebsiella pneumoniae subsp. ozaenae</name>
    <dbReference type="NCBI Taxonomy" id="574"/>
    <lineage>
        <taxon>Bacteria</taxon>
        <taxon>Pseudomonadati</taxon>
        <taxon>Pseudomonadota</taxon>
        <taxon>Gammaproteobacteria</taxon>
        <taxon>Enterobacterales</taxon>
        <taxon>Enterobacteriaceae</taxon>
        <taxon>Klebsiella/Raoultella group</taxon>
        <taxon>Klebsiella</taxon>
        <taxon>Klebsiella pneumoniae complex</taxon>
    </lineage>
</organism>
<accession>A0A378AVF2</accession>
<keyword evidence="2" id="KW-0472">Membrane</keyword>
<sequence>MLGKQVRTIYPISSPGYPVRLFNRQQARFNDRPVDDQVVGHASSVRLPGFVRHDTFYSLHEVFNKLNSYTTRLVKYQHIKPSLTRGIVSAIGAFFKWYLFSGAWRYGKVGVVTGLYATFYSFLKYFKRGTPTKITRRPSRKSERTPEWSSCRGCPSPAI</sequence>
<dbReference type="AlphaFoldDB" id="A0A378AVF2"/>
<evidence type="ECO:0000256" key="1">
    <source>
        <dbReference type="SAM" id="MobiDB-lite"/>
    </source>
</evidence>
<evidence type="ECO:0000313" key="3">
    <source>
        <dbReference type="EMBL" id="STV21948.1"/>
    </source>
</evidence>
<reference evidence="3 4" key="1">
    <citation type="submission" date="2018-06" db="EMBL/GenBank/DDBJ databases">
        <authorList>
            <consortium name="Pathogen Informatics"/>
            <person name="Doyle S."/>
        </authorList>
    </citation>
    <scope>NUCLEOTIDE SEQUENCE [LARGE SCALE GENOMIC DNA]</scope>
    <source>
        <strain evidence="3 4">NCTC5050</strain>
    </source>
</reference>
<dbReference type="Proteomes" id="UP000255382">
    <property type="component" value="Unassembled WGS sequence"/>
</dbReference>
<proteinExistence type="predicted"/>
<feature type="transmembrane region" description="Helical" evidence="2">
    <location>
        <begin position="82"/>
        <end position="100"/>
    </location>
</feature>
<keyword evidence="4" id="KW-1185">Reference proteome</keyword>
<evidence type="ECO:0000313" key="4">
    <source>
        <dbReference type="Proteomes" id="UP000255382"/>
    </source>
</evidence>
<feature type="region of interest" description="Disordered" evidence="1">
    <location>
        <begin position="134"/>
        <end position="159"/>
    </location>
</feature>